<evidence type="ECO:0000313" key="1">
    <source>
        <dbReference type="EMBL" id="TCT25032.1"/>
    </source>
</evidence>
<gene>
    <name evidence="1" type="ORF">EDD68_104101</name>
</gene>
<dbReference type="EMBL" id="SMAN01000004">
    <property type="protein sequence ID" value="TCT25032.1"/>
    <property type="molecule type" value="Genomic_DNA"/>
</dbReference>
<dbReference type="RefSeq" id="WP_132371196.1">
    <property type="nucleotide sequence ID" value="NZ_SMAN01000004.1"/>
</dbReference>
<reference evidence="1 2" key="1">
    <citation type="submission" date="2019-03" db="EMBL/GenBank/DDBJ databases">
        <title>Genomic Encyclopedia of Type Strains, Phase IV (KMG-IV): sequencing the most valuable type-strain genomes for metagenomic binning, comparative biology and taxonomic classification.</title>
        <authorList>
            <person name="Goeker M."/>
        </authorList>
    </citation>
    <scope>NUCLEOTIDE SEQUENCE [LARGE SCALE GENOMIC DNA]</scope>
    <source>
        <strain evidence="1 2">DSM 25894</strain>
    </source>
</reference>
<comment type="caution">
    <text evidence="1">The sequence shown here is derived from an EMBL/GenBank/DDBJ whole genome shotgun (WGS) entry which is preliminary data.</text>
</comment>
<evidence type="ECO:0000313" key="2">
    <source>
        <dbReference type="Proteomes" id="UP000294650"/>
    </source>
</evidence>
<organism evidence="1 2">
    <name type="scientific">Melghiribacillus thermohalophilus</name>
    <dbReference type="NCBI Taxonomy" id="1324956"/>
    <lineage>
        <taxon>Bacteria</taxon>
        <taxon>Bacillati</taxon>
        <taxon>Bacillota</taxon>
        <taxon>Bacilli</taxon>
        <taxon>Bacillales</taxon>
        <taxon>Bacillaceae</taxon>
        <taxon>Melghiribacillus</taxon>
    </lineage>
</organism>
<dbReference type="OrthoDB" id="2884933at2"/>
<accession>A0A4V2V2G4</accession>
<proteinExistence type="predicted"/>
<sequence length="125" mass="14190">MKRGIFLSFVVLFMAMLTAVMIVSKPDEQDFVNWLSAEDHEHTFTCLLPDCSKLSLVLPGDGGSGSMEFVLKKSLYDPGISNESGTENISHIMEIIGLSFQQRAFWGRYMQMRNCLTIHDDHKEK</sequence>
<dbReference type="Proteomes" id="UP000294650">
    <property type="component" value="Unassembled WGS sequence"/>
</dbReference>
<dbReference type="AlphaFoldDB" id="A0A4V2V2G4"/>
<keyword evidence="2" id="KW-1185">Reference proteome</keyword>
<name>A0A4V2V2G4_9BACI</name>
<protein>
    <submittedName>
        <fullName evidence="1">Uncharacterized protein</fullName>
    </submittedName>
</protein>